<protein>
    <submittedName>
        <fullName evidence="2">Uncharacterized protein</fullName>
    </submittedName>
</protein>
<evidence type="ECO:0000313" key="2">
    <source>
        <dbReference type="EMBL" id="KAL0919297.1"/>
    </source>
</evidence>
<organism evidence="2 3">
    <name type="scientific">Dendrobium thyrsiflorum</name>
    <name type="common">Pinecone-like raceme dendrobium</name>
    <name type="synonym">Orchid</name>
    <dbReference type="NCBI Taxonomy" id="117978"/>
    <lineage>
        <taxon>Eukaryota</taxon>
        <taxon>Viridiplantae</taxon>
        <taxon>Streptophyta</taxon>
        <taxon>Embryophyta</taxon>
        <taxon>Tracheophyta</taxon>
        <taxon>Spermatophyta</taxon>
        <taxon>Magnoliopsida</taxon>
        <taxon>Liliopsida</taxon>
        <taxon>Asparagales</taxon>
        <taxon>Orchidaceae</taxon>
        <taxon>Epidendroideae</taxon>
        <taxon>Malaxideae</taxon>
        <taxon>Dendrobiinae</taxon>
        <taxon>Dendrobium</taxon>
    </lineage>
</organism>
<dbReference type="AlphaFoldDB" id="A0ABD0V9Q3"/>
<gene>
    <name evidence="2" type="ORF">M5K25_011383</name>
</gene>
<evidence type="ECO:0000256" key="1">
    <source>
        <dbReference type="SAM" id="MobiDB-lite"/>
    </source>
</evidence>
<feature type="region of interest" description="Disordered" evidence="1">
    <location>
        <begin position="11"/>
        <end position="59"/>
    </location>
</feature>
<dbReference type="Proteomes" id="UP001552299">
    <property type="component" value="Unassembled WGS sequence"/>
</dbReference>
<reference evidence="2 3" key="1">
    <citation type="journal article" date="2024" name="Plant Biotechnol. J.">
        <title>Dendrobium thyrsiflorum genome and its molecular insights into genes involved in important horticultural traits.</title>
        <authorList>
            <person name="Chen B."/>
            <person name="Wang J.Y."/>
            <person name="Zheng P.J."/>
            <person name="Li K.L."/>
            <person name="Liang Y.M."/>
            <person name="Chen X.F."/>
            <person name="Zhang C."/>
            <person name="Zhao X."/>
            <person name="He X."/>
            <person name="Zhang G.Q."/>
            <person name="Liu Z.J."/>
            <person name="Xu Q."/>
        </authorList>
    </citation>
    <scope>NUCLEOTIDE SEQUENCE [LARGE SCALE GENOMIC DNA]</scope>
    <source>
        <strain evidence="2">GZMU011</strain>
    </source>
</reference>
<evidence type="ECO:0000313" key="3">
    <source>
        <dbReference type="Proteomes" id="UP001552299"/>
    </source>
</evidence>
<accession>A0ABD0V9Q3</accession>
<feature type="region of interest" description="Disordered" evidence="1">
    <location>
        <begin position="275"/>
        <end position="294"/>
    </location>
</feature>
<name>A0ABD0V9Q3_DENTH</name>
<dbReference type="EMBL" id="JANQDX010000009">
    <property type="protein sequence ID" value="KAL0919297.1"/>
    <property type="molecule type" value="Genomic_DNA"/>
</dbReference>
<proteinExistence type="predicted"/>
<keyword evidence="3" id="KW-1185">Reference proteome</keyword>
<sequence>MPSFTNIFRCKKNTGGQFGSGGGTEGTSSSQSATHTQPSPSLPTPPIGSHQFYSPGPRFPSPDPTQTAPFCPYYHPPSSEGVISTYTYPPYVLTLYYPSTLCNWTFYPDCNWTFHVDCRSTDHRWAHADSFQGFYPSKQPTHKIQNIIWSSEISIGCLSMVLVSEQIFRNMEQLSLRLDEYTRLLESQAAVEERSFGGSADISNCCTWSQEIGGMQEGQVYGLDSQAYSYERQSSSISNYSTNNQEIELENVRKSQADINIHILYELRSLREQIGGNHPAPASAEQKIEDTDSA</sequence>
<feature type="compositionally biased region" description="Gly residues" evidence="1">
    <location>
        <begin position="16"/>
        <end position="25"/>
    </location>
</feature>
<comment type="caution">
    <text evidence="2">The sequence shown here is derived from an EMBL/GenBank/DDBJ whole genome shotgun (WGS) entry which is preliminary data.</text>
</comment>